<organism evidence="2 3">
    <name type="scientific">Zhouia amylolytica AD3</name>
    <dbReference type="NCBI Taxonomy" id="1286632"/>
    <lineage>
        <taxon>Bacteria</taxon>
        <taxon>Pseudomonadati</taxon>
        <taxon>Bacteroidota</taxon>
        <taxon>Flavobacteriia</taxon>
        <taxon>Flavobacteriales</taxon>
        <taxon>Flavobacteriaceae</taxon>
        <taxon>Zhouia</taxon>
    </lineage>
</organism>
<name>W2UN23_9FLAO</name>
<protein>
    <recommendedName>
        <fullName evidence="4">Phosphatase</fullName>
    </recommendedName>
</protein>
<sequence>MCQTKKNKSMIKLNLISKLLLIPIIGLSIVSCDGEDGADGVNGKDGQDGVDGKDGQNGEDLVTQPTMFENKSETKPLVAMSGQFNYVEAYSLISTPDVIGENFQLAGSADGAGFLKDGEGYMYVVNCEDSYAVARIRFDEHMNPVSGDYLLNSGVADFARQCSATMWEAAIHGGTKDLFLSASESINYDVKGIDPWVETPTPSADFGLDALGEFSWENAVPLPQNSYAGKTVIIGGDDDSSDSEGQVVMYYSENSDDDLENGKIYVLRTKQISDGADGIAPVVDGTAYNESNFDRGATYDVEFVEIENGASLTKSEMETACMNINATQFMRVEDVDYQKGSDENGRNVYFAVTGRGPGRGTYNDWGTVYKLELDADSPLTGKLTQVISGNTNSNNMDGNVAELQSPDNICVTENFIYTQEDPNSFDRGHPAYIYQSDLNGNNTTKVLELVVRQDLDPDYSSGFSGEFGSLIDVSDKVGEPGTFILAVQPHYWRNDNFMNLDGHTNADYEDNQSSQIVLLRGLPR</sequence>
<gene>
    <name evidence="2" type="ORF">P278_11200</name>
</gene>
<accession>W2UN23</accession>
<evidence type="ECO:0000313" key="3">
    <source>
        <dbReference type="Proteomes" id="UP000018850"/>
    </source>
</evidence>
<proteinExistence type="predicted"/>
<dbReference type="eggNOG" id="COG3211">
    <property type="taxonomic scope" value="Bacteria"/>
</dbReference>
<evidence type="ECO:0008006" key="4">
    <source>
        <dbReference type="Google" id="ProtNLM"/>
    </source>
</evidence>
<dbReference type="STRING" id="376730.SAMN04487906_2495"/>
<comment type="caution">
    <text evidence="2">The sequence shown here is derived from an EMBL/GenBank/DDBJ whole genome shotgun (WGS) entry which is preliminary data.</text>
</comment>
<reference evidence="3" key="1">
    <citation type="submission" date="2013-11" db="EMBL/GenBank/DDBJ databases">
        <title>Draft genome sequence from a member of Zhouia, isolated tidal flat.</title>
        <authorList>
            <person name="Jin H."/>
            <person name="Jeon C.O."/>
        </authorList>
    </citation>
    <scope>NUCLEOTIDE SEQUENCE [LARGE SCALE GENOMIC DNA]</scope>
    <source>
        <strain evidence="3">AD3</strain>
    </source>
</reference>
<feature type="region of interest" description="Disordered" evidence="1">
    <location>
        <begin position="40"/>
        <end position="60"/>
    </location>
</feature>
<dbReference type="AlphaFoldDB" id="W2UN23"/>
<evidence type="ECO:0000256" key="1">
    <source>
        <dbReference type="SAM" id="MobiDB-lite"/>
    </source>
</evidence>
<reference evidence="2 3" key="2">
    <citation type="journal article" date="2016" name="Genome Announc.">
        <title>Draft Genome Sequence of Zhouia amylolytica AD3, Isolated from Tidal Flat Sediment.</title>
        <authorList>
            <person name="Jia B."/>
            <person name="Jin H.M."/>
            <person name="Lee H.J."/>
            <person name="Jeon C.O."/>
        </authorList>
    </citation>
    <scope>NUCLEOTIDE SEQUENCE [LARGE SCALE GENOMIC DNA]</scope>
    <source>
        <strain evidence="2 3">AD3</strain>
    </source>
</reference>
<dbReference type="PROSITE" id="PS51257">
    <property type="entry name" value="PROKAR_LIPOPROTEIN"/>
    <property type="match status" value="1"/>
</dbReference>
<dbReference type="EMBL" id="AYXY01000019">
    <property type="protein sequence ID" value="ETN95398.1"/>
    <property type="molecule type" value="Genomic_DNA"/>
</dbReference>
<evidence type="ECO:0000313" key="2">
    <source>
        <dbReference type="EMBL" id="ETN95398.1"/>
    </source>
</evidence>
<keyword evidence="3" id="KW-1185">Reference proteome</keyword>
<dbReference type="PATRIC" id="fig|1286632.3.peg.1114"/>
<dbReference type="Proteomes" id="UP000018850">
    <property type="component" value="Unassembled WGS sequence"/>
</dbReference>
<feature type="compositionally biased region" description="Basic and acidic residues" evidence="1">
    <location>
        <begin position="45"/>
        <end position="56"/>
    </location>
</feature>